<dbReference type="GO" id="GO:0009253">
    <property type="term" value="P:peptidoglycan catabolic process"/>
    <property type="evidence" value="ECO:0007669"/>
    <property type="project" value="InterPro"/>
</dbReference>
<dbReference type="GO" id="GO:0016998">
    <property type="term" value="P:cell wall macromolecule catabolic process"/>
    <property type="evidence" value="ECO:0007669"/>
    <property type="project" value="InterPro"/>
</dbReference>
<dbReference type="GO" id="GO:0042742">
    <property type="term" value="P:defense response to bacterium"/>
    <property type="evidence" value="ECO:0007669"/>
    <property type="project" value="UniProtKB-KW"/>
</dbReference>
<evidence type="ECO:0000256" key="3">
    <source>
        <dbReference type="ARBA" id="ARBA00022638"/>
    </source>
</evidence>
<dbReference type="PANTHER" id="PTHR38107:SF3">
    <property type="entry name" value="LYSOZYME RRRD-RELATED"/>
    <property type="match status" value="1"/>
</dbReference>
<keyword evidence="4 7" id="KW-0378">Hydrolase</keyword>
<evidence type="ECO:0000313" key="10">
    <source>
        <dbReference type="Proteomes" id="UP001149140"/>
    </source>
</evidence>
<dbReference type="GO" id="GO:0031640">
    <property type="term" value="P:killing of cells of another organism"/>
    <property type="evidence" value="ECO:0007669"/>
    <property type="project" value="UniProtKB-KW"/>
</dbReference>
<feature type="compositionally biased region" description="Basic residues" evidence="8">
    <location>
        <begin position="215"/>
        <end position="226"/>
    </location>
</feature>
<dbReference type="InterPro" id="IPR051018">
    <property type="entry name" value="Bacteriophage_GH24"/>
</dbReference>
<evidence type="ECO:0000256" key="1">
    <source>
        <dbReference type="ARBA" id="ARBA00000632"/>
    </source>
</evidence>
<comment type="catalytic activity">
    <reaction evidence="1 7">
        <text>Hydrolysis of (1-&gt;4)-beta-linkages between N-acetylmuramic acid and N-acetyl-D-glucosamine residues in a peptidoglycan and between N-acetyl-D-glucosamine residues in chitodextrins.</text>
        <dbReference type="EC" id="3.2.1.17"/>
    </reaction>
</comment>
<organism evidence="9 10">
    <name type="scientific">Solirubrobacter ginsenosidimutans</name>
    <dbReference type="NCBI Taxonomy" id="490573"/>
    <lineage>
        <taxon>Bacteria</taxon>
        <taxon>Bacillati</taxon>
        <taxon>Actinomycetota</taxon>
        <taxon>Thermoleophilia</taxon>
        <taxon>Solirubrobacterales</taxon>
        <taxon>Solirubrobacteraceae</taxon>
        <taxon>Solirubrobacter</taxon>
    </lineage>
</organism>
<sequence>MNVSPAGVTLIKEFEGFPHGGRPYRDMVGVWTIGYGHTEGVGPNSPAISEKQASELLRRDLDRKYGPAIDGLGLRLGQHQYDALVSFVYNCGPGAVSQQTQIGRALRRGDWPGAANCLLMWDKAGGRSVLGLTRRRTAERALFLDSDDDPLSGYTDNERSWIREYDKLVRRDGDVARRRALREKMTAQRKRIWRAAQPKAQGGDGQGWDHGERRARYRSLKARTKD</sequence>
<comment type="caution">
    <text evidence="9">The sequence shown here is derived from an EMBL/GenBank/DDBJ whole genome shotgun (WGS) entry which is preliminary data.</text>
</comment>
<gene>
    <name evidence="9" type="ORF">OM076_05935</name>
</gene>
<evidence type="ECO:0000313" key="9">
    <source>
        <dbReference type="EMBL" id="MDA0159793.1"/>
    </source>
</evidence>
<dbReference type="EMBL" id="JAPDOD010000003">
    <property type="protein sequence ID" value="MDA0159793.1"/>
    <property type="molecule type" value="Genomic_DNA"/>
</dbReference>
<name>A0A9X3S3R1_9ACTN</name>
<dbReference type="AlphaFoldDB" id="A0A9X3S3R1"/>
<dbReference type="InterPro" id="IPR002196">
    <property type="entry name" value="Glyco_hydro_24"/>
</dbReference>
<dbReference type="SUPFAM" id="SSF53955">
    <property type="entry name" value="Lysozyme-like"/>
    <property type="match status" value="1"/>
</dbReference>
<keyword evidence="2 7" id="KW-0929">Antimicrobial</keyword>
<evidence type="ECO:0000256" key="4">
    <source>
        <dbReference type="ARBA" id="ARBA00022801"/>
    </source>
</evidence>
<dbReference type="InterPro" id="IPR034690">
    <property type="entry name" value="Endolysin_T4_type"/>
</dbReference>
<dbReference type="InterPro" id="IPR033907">
    <property type="entry name" value="Endolysin_autolysin"/>
</dbReference>
<evidence type="ECO:0000256" key="5">
    <source>
        <dbReference type="ARBA" id="ARBA00023200"/>
    </source>
</evidence>
<dbReference type="Pfam" id="PF00959">
    <property type="entry name" value="Phage_lysozyme"/>
    <property type="match status" value="1"/>
</dbReference>
<dbReference type="CDD" id="cd00737">
    <property type="entry name" value="lyz_endolysin_autolysin"/>
    <property type="match status" value="1"/>
</dbReference>
<keyword evidence="5" id="KW-1035">Host cytoplasm</keyword>
<dbReference type="Gene3D" id="1.10.530.40">
    <property type="match status" value="1"/>
</dbReference>
<dbReference type="GO" id="GO:0003796">
    <property type="term" value="F:lysozyme activity"/>
    <property type="evidence" value="ECO:0007669"/>
    <property type="project" value="UniProtKB-EC"/>
</dbReference>
<dbReference type="InterPro" id="IPR023346">
    <property type="entry name" value="Lysozyme-like_dom_sf"/>
</dbReference>
<accession>A0A9X3S3R1</accession>
<evidence type="ECO:0000256" key="6">
    <source>
        <dbReference type="ARBA" id="ARBA00023295"/>
    </source>
</evidence>
<dbReference type="PANTHER" id="PTHR38107">
    <property type="match status" value="1"/>
</dbReference>
<dbReference type="RefSeq" id="WP_270038561.1">
    <property type="nucleotide sequence ID" value="NZ_JAPDOD010000003.1"/>
</dbReference>
<feature type="region of interest" description="Disordered" evidence="8">
    <location>
        <begin position="187"/>
        <end position="226"/>
    </location>
</feature>
<comment type="similarity">
    <text evidence="7">Belongs to the glycosyl hydrolase 24 family.</text>
</comment>
<protein>
    <recommendedName>
        <fullName evidence="7">Lysozyme</fullName>
        <ecNumber evidence="7">3.2.1.17</ecNumber>
    </recommendedName>
</protein>
<keyword evidence="3 7" id="KW-0081">Bacteriolytic enzyme</keyword>
<evidence type="ECO:0000256" key="7">
    <source>
        <dbReference type="RuleBase" id="RU003788"/>
    </source>
</evidence>
<evidence type="ECO:0000256" key="2">
    <source>
        <dbReference type="ARBA" id="ARBA00022529"/>
    </source>
</evidence>
<dbReference type="InterPro" id="IPR023347">
    <property type="entry name" value="Lysozyme_dom_sf"/>
</dbReference>
<evidence type="ECO:0000256" key="8">
    <source>
        <dbReference type="SAM" id="MobiDB-lite"/>
    </source>
</evidence>
<dbReference type="HAMAP" id="MF_04110">
    <property type="entry name" value="ENDOLYSIN_T4"/>
    <property type="match status" value="1"/>
</dbReference>
<keyword evidence="6 7" id="KW-0326">Glycosidase</keyword>
<reference evidence="9" key="1">
    <citation type="submission" date="2022-10" db="EMBL/GenBank/DDBJ databases">
        <title>The WGS of Solirubrobacter ginsenosidimutans DSM 21036.</title>
        <authorList>
            <person name="Jiang Z."/>
        </authorList>
    </citation>
    <scope>NUCLEOTIDE SEQUENCE</scope>
    <source>
        <strain evidence="9">DSM 21036</strain>
    </source>
</reference>
<dbReference type="Proteomes" id="UP001149140">
    <property type="component" value="Unassembled WGS sequence"/>
</dbReference>
<dbReference type="EC" id="3.2.1.17" evidence="7"/>
<keyword evidence="10" id="KW-1185">Reference proteome</keyword>
<proteinExistence type="inferred from homology"/>